<keyword evidence="6" id="KW-0378">Hydrolase</keyword>
<sequence length="862" mass="96714">MLNNLPWNEPPLSWLNAEEQRELKQQAEIHNYKLGEKIWSQKLGGDQFFIVAGKVRLREEEENKTVATLQTGDWFGNCQPLFADCKAVAASKEVIVVCWNSALWKKFLNPQVDEFWNNSTEVEEIETISPVPNSPMSPPSHPAKWEQTTISNYPFVGSGNTGAACLTMVAQYLQNPVQLEWVQRQLRGQKPKNLVEAGEKLGLVLRKLKVNCSELRQLSFPALLLWNQGNQKDKNSQLNWVVAYGMKGNFLIIANPQNPDYICEHLPQSVVDNCWDGTLWQTELISQQEKFNLAWFTPAVWKYRGLLGEVLLASFTLQLLGLASPLITQVIIDKVMVQESLATLDVMAIALLFVATFESILGMLRLFIFTHTARRLDLSLSAQLFRHLMRLPLAYFESRRVGDTVARVQELEQIRQFLTGTALTVILDSIFAVVYLGLMFYYNIPLTFVALAVLPLFATLTIIATPILRNWLNETFNRSADSQSFLVETITGIHSVKAHAAEPVARERWEGLFARFIRTSFKASTTSNISSNIGDFLTNFSTLIILWFGAKLVIDHQLTIGQLIAFQMLSGRVTSPLLRLVQLWQNLQQVLLSVDRIGDILNAAPETEAGTGLVLPPLKGEVNFDQVFFRYHANTEPVLKGISFNIEPGQFVGIVGRSGSGKSTLSKLLQRLYQIESGRILIDGFDIKSADLASLRQQIGVVLQEDFLFNGSILENITLGNTDITSEQVVEAARLAVAHDFISQLPYGYENNVGERGTALSGGQRQRIALARLFLASAPILILDEATSALDSETEQQVLQNLKNVSSNRTVFLIAHRFAPLKRADLILVMEKGVIAERGTHLELLKQKGLYWSLYQRQQANI</sequence>
<proteinExistence type="predicted"/>
<dbReference type="GO" id="GO:0030256">
    <property type="term" value="C:type I protein secretion system complex"/>
    <property type="evidence" value="ECO:0007669"/>
    <property type="project" value="InterPro"/>
</dbReference>
<dbReference type="GO" id="GO:0030253">
    <property type="term" value="P:protein secretion by the type I secretion system"/>
    <property type="evidence" value="ECO:0007669"/>
    <property type="project" value="InterPro"/>
</dbReference>
<evidence type="ECO:0000259" key="15">
    <source>
        <dbReference type="PROSITE" id="PS50990"/>
    </source>
</evidence>
<evidence type="ECO:0000259" key="12">
    <source>
        <dbReference type="PROSITE" id="PS50042"/>
    </source>
</evidence>
<dbReference type="InterPro" id="IPR027417">
    <property type="entry name" value="P-loop_NTPase"/>
</dbReference>
<dbReference type="InterPro" id="IPR003593">
    <property type="entry name" value="AAA+_ATPase"/>
</dbReference>
<dbReference type="PROSITE" id="PS50990">
    <property type="entry name" value="PEPTIDASE_C39"/>
    <property type="match status" value="1"/>
</dbReference>
<dbReference type="GO" id="GO:0006508">
    <property type="term" value="P:proteolysis"/>
    <property type="evidence" value="ECO:0007669"/>
    <property type="project" value="InterPro"/>
</dbReference>
<dbReference type="EMBL" id="AP018316">
    <property type="protein sequence ID" value="BAZ84569.1"/>
    <property type="molecule type" value="Genomic_DNA"/>
</dbReference>
<accession>A0A1Z4UZN3</accession>
<dbReference type="InterPro" id="IPR018490">
    <property type="entry name" value="cNMP-bd_dom_sf"/>
</dbReference>
<feature type="transmembrane region" description="Helical" evidence="11">
    <location>
        <begin position="417"/>
        <end position="442"/>
    </location>
</feature>
<dbReference type="SUPFAM" id="SSF52540">
    <property type="entry name" value="P-loop containing nucleoside triphosphate hydrolases"/>
    <property type="match status" value="1"/>
</dbReference>
<dbReference type="SUPFAM" id="SSF90123">
    <property type="entry name" value="ABC transporter transmembrane region"/>
    <property type="match status" value="1"/>
</dbReference>
<dbReference type="PROSITE" id="PS50893">
    <property type="entry name" value="ABC_TRANSPORTER_2"/>
    <property type="match status" value="1"/>
</dbReference>
<dbReference type="InterPro" id="IPR014710">
    <property type="entry name" value="RmlC-like_jellyroll"/>
</dbReference>
<dbReference type="GO" id="GO:0016887">
    <property type="term" value="F:ATP hydrolysis activity"/>
    <property type="evidence" value="ECO:0007669"/>
    <property type="project" value="InterPro"/>
</dbReference>
<keyword evidence="17" id="KW-1185">Reference proteome</keyword>
<keyword evidence="5" id="KW-0547">Nucleotide-binding</keyword>
<dbReference type="RefSeq" id="WP_096664187.1">
    <property type="nucleotide sequence ID" value="NZ_AP018316.1"/>
</dbReference>
<dbReference type="InterPro" id="IPR003439">
    <property type="entry name" value="ABC_transporter-like_ATP-bd"/>
</dbReference>
<dbReference type="Pfam" id="PF03412">
    <property type="entry name" value="Peptidase_C39"/>
    <property type="match status" value="1"/>
</dbReference>
<keyword evidence="3" id="KW-1003">Cell membrane</keyword>
<evidence type="ECO:0000256" key="9">
    <source>
        <dbReference type="ARBA" id="ARBA00022989"/>
    </source>
</evidence>
<dbReference type="GO" id="GO:0005886">
    <property type="term" value="C:plasma membrane"/>
    <property type="evidence" value="ECO:0007669"/>
    <property type="project" value="UniProtKB-SubCell"/>
</dbReference>
<dbReference type="InterPro" id="IPR017871">
    <property type="entry name" value="ABC_transporter-like_CS"/>
</dbReference>
<evidence type="ECO:0000259" key="13">
    <source>
        <dbReference type="PROSITE" id="PS50893"/>
    </source>
</evidence>
<dbReference type="PROSITE" id="PS50929">
    <property type="entry name" value="ABC_TM1F"/>
    <property type="match status" value="1"/>
</dbReference>
<dbReference type="NCBIfam" id="TIGR01846">
    <property type="entry name" value="type_I_sec_HlyB"/>
    <property type="match status" value="1"/>
</dbReference>
<evidence type="ECO:0000256" key="10">
    <source>
        <dbReference type="ARBA" id="ARBA00023136"/>
    </source>
</evidence>
<dbReference type="SMART" id="SM00382">
    <property type="entry name" value="AAA"/>
    <property type="match status" value="1"/>
</dbReference>
<feature type="domain" description="Peptidase C39" evidence="15">
    <location>
        <begin position="147"/>
        <end position="282"/>
    </location>
</feature>
<keyword evidence="10 11" id="KW-0472">Membrane</keyword>
<dbReference type="CDD" id="cd18588">
    <property type="entry name" value="ABC_6TM_CyaB_HlyB_like"/>
    <property type="match status" value="1"/>
</dbReference>
<evidence type="ECO:0000313" key="17">
    <source>
        <dbReference type="Proteomes" id="UP000218702"/>
    </source>
</evidence>
<feature type="domain" description="ABC transmembrane type-1" evidence="14">
    <location>
        <begin position="310"/>
        <end position="589"/>
    </location>
</feature>
<evidence type="ECO:0000256" key="11">
    <source>
        <dbReference type="SAM" id="Phobius"/>
    </source>
</evidence>
<dbReference type="InterPro" id="IPR000595">
    <property type="entry name" value="cNMP-bd_dom"/>
</dbReference>
<dbReference type="InterPro" id="IPR005074">
    <property type="entry name" value="Peptidase_C39"/>
</dbReference>
<dbReference type="InterPro" id="IPR039421">
    <property type="entry name" value="Type_1_exporter"/>
</dbReference>
<evidence type="ECO:0000256" key="6">
    <source>
        <dbReference type="ARBA" id="ARBA00022801"/>
    </source>
</evidence>
<evidence type="ECO:0000256" key="4">
    <source>
        <dbReference type="ARBA" id="ARBA00022692"/>
    </source>
</evidence>
<dbReference type="Gene3D" id="2.60.120.10">
    <property type="entry name" value="Jelly Rolls"/>
    <property type="match status" value="1"/>
</dbReference>
<evidence type="ECO:0000313" key="16">
    <source>
        <dbReference type="EMBL" id="BAZ84569.1"/>
    </source>
</evidence>
<evidence type="ECO:0000259" key="14">
    <source>
        <dbReference type="PROSITE" id="PS50929"/>
    </source>
</evidence>
<evidence type="ECO:0000256" key="5">
    <source>
        <dbReference type="ARBA" id="ARBA00022741"/>
    </source>
</evidence>
<keyword evidence="8" id="KW-0067">ATP-binding</keyword>
<keyword evidence="9 11" id="KW-1133">Transmembrane helix</keyword>
<dbReference type="PROSITE" id="PS00211">
    <property type="entry name" value="ABC_TRANSPORTER_1"/>
    <property type="match status" value="1"/>
</dbReference>
<dbReference type="PANTHER" id="PTHR43394">
    <property type="entry name" value="ATP-DEPENDENT PERMEASE MDL1, MITOCHONDRIAL"/>
    <property type="match status" value="1"/>
</dbReference>
<evidence type="ECO:0000256" key="1">
    <source>
        <dbReference type="ARBA" id="ARBA00004651"/>
    </source>
</evidence>
<dbReference type="InterPro" id="IPR036640">
    <property type="entry name" value="ABC1_TM_sf"/>
</dbReference>
<dbReference type="InterPro" id="IPR011527">
    <property type="entry name" value="ABC1_TM_dom"/>
</dbReference>
<reference evidence="16 17" key="1">
    <citation type="submission" date="2017-06" db="EMBL/GenBank/DDBJ databases">
        <title>Genome sequencing of cyanobaciteial culture collection at National Institute for Environmental Studies (NIES).</title>
        <authorList>
            <person name="Hirose Y."/>
            <person name="Shimura Y."/>
            <person name="Fujisawa T."/>
            <person name="Nakamura Y."/>
            <person name="Kawachi M."/>
        </authorList>
    </citation>
    <scope>NUCLEOTIDE SEQUENCE [LARGE SCALE GENOMIC DNA]</scope>
    <source>
        <strain evidence="16 17">NIES-806</strain>
    </source>
</reference>
<dbReference type="Proteomes" id="UP000218702">
    <property type="component" value="Chromosome"/>
</dbReference>
<dbReference type="Gene3D" id="3.40.50.300">
    <property type="entry name" value="P-loop containing nucleotide triphosphate hydrolases"/>
    <property type="match status" value="1"/>
</dbReference>
<feature type="transmembrane region" description="Helical" evidence="11">
    <location>
        <begin position="344"/>
        <end position="368"/>
    </location>
</feature>
<dbReference type="Pfam" id="PF00005">
    <property type="entry name" value="ABC_tran"/>
    <property type="match status" value="1"/>
</dbReference>
<dbReference type="Gene3D" id="1.20.1560.10">
    <property type="entry name" value="ABC transporter type 1, transmembrane domain"/>
    <property type="match status" value="1"/>
</dbReference>
<dbReference type="FunFam" id="3.40.50.300:FF:000221">
    <property type="entry name" value="Multidrug ABC transporter ATP-binding protein"/>
    <property type="match status" value="1"/>
</dbReference>
<dbReference type="GO" id="GO:0005524">
    <property type="term" value="F:ATP binding"/>
    <property type="evidence" value="ECO:0007669"/>
    <property type="project" value="UniProtKB-KW"/>
</dbReference>
<feature type="transmembrane region" description="Helical" evidence="11">
    <location>
        <begin position="448"/>
        <end position="468"/>
    </location>
</feature>
<feature type="transmembrane region" description="Helical" evidence="11">
    <location>
        <begin position="310"/>
        <end position="332"/>
    </location>
</feature>
<dbReference type="SUPFAM" id="SSF51206">
    <property type="entry name" value="cAMP-binding domain-like"/>
    <property type="match status" value="1"/>
</dbReference>
<keyword evidence="2" id="KW-0813">Transport</keyword>
<dbReference type="OrthoDB" id="9762778at2"/>
<dbReference type="GO" id="GO:0015421">
    <property type="term" value="F:ABC-type oligopeptide transporter activity"/>
    <property type="evidence" value="ECO:0007669"/>
    <property type="project" value="TreeGrafter"/>
</dbReference>
<dbReference type="InterPro" id="IPR010132">
    <property type="entry name" value="ATPase_T1SS_HlyB"/>
</dbReference>
<evidence type="ECO:0000256" key="8">
    <source>
        <dbReference type="ARBA" id="ARBA00022840"/>
    </source>
</evidence>
<dbReference type="AlphaFoldDB" id="A0A1Z4UZN3"/>
<organism evidence="16 17">
    <name type="scientific">Dolichospermum compactum NIES-806</name>
    <dbReference type="NCBI Taxonomy" id="1973481"/>
    <lineage>
        <taxon>Bacteria</taxon>
        <taxon>Bacillati</taxon>
        <taxon>Cyanobacteriota</taxon>
        <taxon>Cyanophyceae</taxon>
        <taxon>Nostocales</taxon>
        <taxon>Aphanizomenonaceae</taxon>
        <taxon>Dolichospermum</taxon>
        <taxon>Dolichospermum compactum</taxon>
    </lineage>
</organism>
<evidence type="ECO:0000256" key="3">
    <source>
        <dbReference type="ARBA" id="ARBA00022475"/>
    </source>
</evidence>
<keyword evidence="7" id="KW-0788">Thiol protease</keyword>
<dbReference type="PANTHER" id="PTHR43394:SF1">
    <property type="entry name" value="ATP-BINDING CASSETTE SUB-FAMILY B MEMBER 10, MITOCHONDRIAL"/>
    <property type="match status" value="1"/>
</dbReference>
<gene>
    <name evidence="16" type="ORF">NIES806_07590</name>
</gene>
<comment type="subcellular location">
    <subcellularLocation>
        <location evidence="1">Cell membrane</location>
        <topology evidence="1">Multi-pass membrane protein</topology>
    </subcellularLocation>
</comment>
<dbReference type="CDD" id="cd02259">
    <property type="entry name" value="Peptidase_C39_like"/>
    <property type="match status" value="1"/>
</dbReference>
<dbReference type="PROSITE" id="PS50042">
    <property type="entry name" value="CNMP_BINDING_3"/>
    <property type="match status" value="1"/>
</dbReference>
<name>A0A1Z4UZN3_9CYAN</name>
<keyword evidence="4 11" id="KW-0812">Transmembrane</keyword>
<feature type="domain" description="Cyclic nucleotide-binding" evidence="12">
    <location>
        <begin position="11"/>
        <end position="76"/>
    </location>
</feature>
<protein>
    <submittedName>
        <fullName evidence="16">Cyclic nucleotide-binding protein</fullName>
    </submittedName>
</protein>
<dbReference type="Gene3D" id="3.90.70.10">
    <property type="entry name" value="Cysteine proteinases"/>
    <property type="match status" value="1"/>
</dbReference>
<dbReference type="KEGG" id="dcm:NIES806_07590"/>
<feature type="domain" description="ABC transporter" evidence="13">
    <location>
        <begin position="622"/>
        <end position="857"/>
    </location>
</feature>
<dbReference type="Pfam" id="PF00664">
    <property type="entry name" value="ABC_membrane"/>
    <property type="match status" value="1"/>
</dbReference>
<evidence type="ECO:0000256" key="2">
    <source>
        <dbReference type="ARBA" id="ARBA00022448"/>
    </source>
</evidence>
<keyword evidence="7" id="KW-0645">Protease</keyword>
<evidence type="ECO:0000256" key="7">
    <source>
        <dbReference type="ARBA" id="ARBA00022807"/>
    </source>
</evidence>
<dbReference type="GO" id="GO:0008234">
    <property type="term" value="F:cysteine-type peptidase activity"/>
    <property type="evidence" value="ECO:0007669"/>
    <property type="project" value="UniProtKB-KW"/>
</dbReference>